<proteinExistence type="predicted"/>
<evidence type="ECO:0000313" key="3">
    <source>
        <dbReference type="WBParaSite" id="ALUE_0000254101-mRNA-1"/>
    </source>
</evidence>
<name>A0A0M3HLZ6_ASCLU</name>
<dbReference type="AlphaFoldDB" id="A0A0M3HLZ6"/>
<dbReference type="InterPro" id="IPR056075">
    <property type="entry name" value="DUF7658"/>
</dbReference>
<accession>A0A0M3HLZ6</accession>
<reference evidence="3" key="1">
    <citation type="submission" date="2017-02" db="UniProtKB">
        <authorList>
            <consortium name="WormBaseParasite"/>
        </authorList>
    </citation>
    <scope>IDENTIFICATION</scope>
</reference>
<sequence length="75" mass="8256">MVAIAGVLVYVNNVEYGQAEVYVVLEAAQIGVRIRESYALDIARLPMYYESMGLLDIELSVPPRYGVVSSLINCS</sequence>
<protein>
    <submittedName>
        <fullName evidence="3">DUF2283 domain-containing protein</fullName>
    </submittedName>
</protein>
<keyword evidence="2" id="KW-1185">Reference proteome</keyword>
<feature type="domain" description="DUF7658" evidence="1">
    <location>
        <begin position="5"/>
        <end position="69"/>
    </location>
</feature>
<organism evidence="2 3">
    <name type="scientific">Ascaris lumbricoides</name>
    <name type="common">Giant roundworm</name>
    <dbReference type="NCBI Taxonomy" id="6252"/>
    <lineage>
        <taxon>Eukaryota</taxon>
        <taxon>Metazoa</taxon>
        <taxon>Ecdysozoa</taxon>
        <taxon>Nematoda</taxon>
        <taxon>Chromadorea</taxon>
        <taxon>Rhabditida</taxon>
        <taxon>Spirurina</taxon>
        <taxon>Ascaridomorpha</taxon>
        <taxon>Ascaridoidea</taxon>
        <taxon>Ascarididae</taxon>
        <taxon>Ascaris</taxon>
    </lineage>
</organism>
<dbReference type="Pfam" id="PF24678">
    <property type="entry name" value="DUF7658"/>
    <property type="match status" value="1"/>
</dbReference>
<evidence type="ECO:0000259" key="1">
    <source>
        <dbReference type="Pfam" id="PF24678"/>
    </source>
</evidence>
<evidence type="ECO:0000313" key="2">
    <source>
        <dbReference type="Proteomes" id="UP000036681"/>
    </source>
</evidence>
<dbReference type="WBParaSite" id="ALUE_0000254101-mRNA-1">
    <property type="protein sequence ID" value="ALUE_0000254101-mRNA-1"/>
    <property type="gene ID" value="ALUE_0000254101"/>
</dbReference>
<dbReference type="Proteomes" id="UP000036681">
    <property type="component" value="Unplaced"/>
</dbReference>